<dbReference type="SUPFAM" id="SSF69360">
    <property type="entry name" value="Cell wall binding repeat"/>
    <property type="match status" value="1"/>
</dbReference>
<dbReference type="EMBL" id="MJMN01000024">
    <property type="protein sequence ID" value="OMG83450.1"/>
    <property type="molecule type" value="Genomic_DNA"/>
</dbReference>
<dbReference type="AlphaFoldDB" id="A0A1R1JQU1"/>
<gene>
    <name evidence="2" type="ORF">BIZ92_12125</name>
</gene>
<protein>
    <recommendedName>
        <fullName evidence="4">WG repeat-containing protein</fullName>
    </recommendedName>
</protein>
<proteinExistence type="predicted"/>
<dbReference type="InterPro" id="IPR032774">
    <property type="entry name" value="WG_beta_rep"/>
</dbReference>
<dbReference type="OrthoDB" id="5380961at2"/>
<name>A0A1R1JQU1_ALCXX</name>
<evidence type="ECO:0000256" key="1">
    <source>
        <dbReference type="SAM" id="SignalP"/>
    </source>
</evidence>
<evidence type="ECO:0000313" key="2">
    <source>
        <dbReference type="EMBL" id="OMG83450.1"/>
    </source>
</evidence>
<evidence type="ECO:0000313" key="3">
    <source>
        <dbReference type="Proteomes" id="UP000187251"/>
    </source>
</evidence>
<reference evidence="2 3" key="1">
    <citation type="submission" date="2016-09" db="EMBL/GenBank/DDBJ databases">
        <title>Phylogenomics of Achromobacter.</title>
        <authorList>
            <person name="Jeukens J."/>
            <person name="Freschi L."/>
            <person name="Vincent A.T."/>
            <person name="Emond-Rheault J.-G."/>
            <person name="Kukavica-Ibrulj I."/>
            <person name="Charette S.J."/>
            <person name="Levesque R.C."/>
        </authorList>
    </citation>
    <scope>NUCLEOTIDE SEQUENCE [LARGE SCALE GENOMIC DNA]</scope>
    <source>
        <strain evidence="2 3">AUS488</strain>
    </source>
</reference>
<dbReference type="Pfam" id="PF14903">
    <property type="entry name" value="WG_beta_rep"/>
    <property type="match status" value="5"/>
</dbReference>
<feature type="signal peptide" evidence="1">
    <location>
        <begin position="1"/>
        <end position="26"/>
    </location>
</feature>
<comment type="caution">
    <text evidence="2">The sequence shown here is derived from an EMBL/GenBank/DDBJ whole genome shotgun (WGS) entry which is preliminary data.</text>
</comment>
<dbReference type="PANTHER" id="PTHR37841:SF1">
    <property type="entry name" value="DUF3298 DOMAIN-CONTAINING PROTEIN"/>
    <property type="match status" value="1"/>
</dbReference>
<evidence type="ECO:0008006" key="4">
    <source>
        <dbReference type="Google" id="ProtNLM"/>
    </source>
</evidence>
<sequence length="1021" mass="111619">MTRAFALRPLALATLLASFGPLPAAAQSIADWQRDCIGRTYAINPDVSCNRPYAEGLAAVLTGKASDQAGTWGYIDKQGRMVITPAFQEAESFQNGLAAVQRDGLWGYIDARGNCVIKPRFTRASGFNAEGTALVELEERDVLINRQGQVLKTFELGTRSWGFEPGQKLAAMEMPQPPQLFNTATGHALTLPTDVMALARPESGYLPAQQRSLRYGGWWGLLDANGRWAIAPDVLRSQQAPLRDGGTLAVYRRDEWEFVRPDGSPLTDTRYETVQRVVPGLWLTKPRGKAPFALLDAALKPLYTFTRDYLSVEEADGWKVLADIDAVVLIDPAGKHQVIPAVFGDVNVNDGLAWLHGQAPFDASARDAAGPASEADAAIATSAAAEADAAIEAAAAATVAAPANTDVAQDPAQVEADAQAVADAAAAGAEAAAAAADATTSADAGGRDPERTLVQIYRPDGTPLLDADTVQRLRQYQVMPFTAKPVGGRSRSARQDGDGLPLALLRPKDYTQPNGILTRAGKIVTNPDWDDMNTYGAVAPLVVQTRERRFGTIDAEGNWVMEPRYAGIGGFKGAYAWARTPDMTRGNAVLIDTRGTVQKLPAQVAANGEKLDGDLLYYYTLDERRQRRWGLWNIRGASVAVKPSLDRIDDFEDDWAKAQENDRWGVIDRQGKWIVPATYSGSYELEYLGNGHLLAREPKSEEASDYGDNYRLINLRTGKRSVVLHDKPQDLKQGRYLAQGKDGATLLFDAQGGMTRLFEGKPDRQEQYGDWIYVQYRASNGAIDARGNLKVSAGTGEFNPFFVQPEGLARVYDGQRYRVMNENGKALLEKLGDGTPLASMKRVVFRDRKNSQSVMTDLQGREITRFKGEFTIEERTASEGVVTYRGDGDRYGFVNADGKRIVGPYFNRLGPLRDGLALARRDQRSGQLLGYIDLTGRYVIAPEFGWADDFHEGRALVRREGLLEFIDKRGATTALFSVMCGEVIVLDGQGKLTWPREKLTCPDAAEMEYAPAPESAKAEQS</sequence>
<feature type="chain" id="PRO_5012751514" description="WG repeat-containing protein" evidence="1">
    <location>
        <begin position="27"/>
        <end position="1021"/>
    </location>
</feature>
<organism evidence="2 3">
    <name type="scientific">Alcaligenes xylosoxydans xylosoxydans</name>
    <name type="common">Achromobacter xylosoxidans</name>
    <dbReference type="NCBI Taxonomy" id="85698"/>
    <lineage>
        <taxon>Bacteria</taxon>
        <taxon>Pseudomonadati</taxon>
        <taxon>Pseudomonadota</taxon>
        <taxon>Betaproteobacteria</taxon>
        <taxon>Burkholderiales</taxon>
        <taxon>Alcaligenaceae</taxon>
        <taxon>Achromobacter</taxon>
    </lineage>
</organism>
<accession>A0A1R1JQU1</accession>
<dbReference type="Proteomes" id="UP000187251">
    <property type="component" value="Unassembled WGS sequence"/>
</dbReference>
<dbReference type="RefSeq" id="WP_076413872.1">
    <property type="nucleotide sequence ID" value="NZ_AP028040.1"/>
</dbReference>
<keyword evidence="1" id="KW-0732">Signal</keyword>
<dbReference type="PANTHER" id="PTHR37841">
    <property type="entry name" value="GLR2918 PROTEIN"/>
    <property type="match status" value="1"/>
</dbReference>